<dbReference type="EMBL" id="FQUF01000029">
    <property type="protein sequence ID" value="SHF06390.1"/>
    <property type="molecule type" value="Genomic_DNA"/>
</dbReference>
<reference evidence="1 2" key="1">
    <citation type="submission" date="2016-11" db="EMBL/GenBank/DDBJ databases">
        <authorList>
            <person name="Jaros S."/>
            <person name="Januszkiewicz K."/>
            <person name="Wedrychowicz H."/>
        </authorList>
    </citation>
    <scope>NUCLEOTIDE SEQUENCE [LARGE SCALE GENOMIC DNA]</scope>
    <source>
        <strain evidence="1 2">DSM 15692</strain>
    </source>
</reference>
<evidence type="ECO:0000313" key="2">
    <source>
        <dbReference type="Proteomes" id="UP000184128"/>
    </source>
</evidence>
<organism evidence="1 2">
    <name type="scientific">Atopostipes suicloacalis DSM 15692</name>
    <dbReference type="NCBI Taxonomy" id="1121025"/>
    <lineage>
        <taxon>Bacteria</taxon>
        <taxon>Bacillati</taxon>
        <taxon>Bacillota</taxon>
        <taxon>Bacilli</taxon>
        <taxon>Lactobacillales</taxon>
        <taxon>Carnobacteriaceae</taxon>
        <taxon>Atopostipes</taxon>
    </lineage>
</organism>
<dbReference type="RefSeq" id="WP_073298451.1">
    <property type="nucleotide sequence ID" value="NZ_FQUF01000029.1"/>
</dbReference>
<dbReference type="PROSITE" id="PS51257">
    <property type="entry name" value="PROKAR_LIPOPROTEIN"/>
    <property type="match status" value="1"/>
</dbReference>
<sequence>MKRFFTLLFAILFMTGCSSTETKIEEATAGYLDEGYNTTEVNVISIEKEKVNVPFIVYALDRAFNGKNYDVEIEVGDSISTEMTGWVNNRELALRNNNYILRKDEQLRERSETYQNKLDELLEMGIQVEKATEGHEYKLYNEGIRLINFEIESENETFNGEEIYQLLTDLSEEILENIDTTVELELTLPVKAYRSYEAQGEAEHSITEQEAEIKIPYEEDRKVIDRLNSTLTAAKLNHQFDEDLIEKIQELDLVFVESTLKDRVDQADTEFIHEISFVNSSEIKDETILELMNLLREESYHKSYITFINRPNGERLNQVDKIQTIEDIENYF</sequence>
<gene>
    <name evidence="1" type="ORF">SAMN02745249_01728</name>
</gene>
<keyword evidence="2" id="KW-1185">Reference proteome</keyword>
<dbReference type="STRING" id="1121025.SAMN02745249_01728"/>
<dbReference type="AlphaFoldDB" id="A0A1M4YKW8"/>
<accession>A0A1M4YKW8</accession>
<name>A0A1M4YKW8_9LACT</name>
<evidence type="ECO:0000313" key="1">
    <source>
        <dbReference type="EMBL" id="SHF06390.1"/>
    </source>
</evidence>
<protein>
    <submittedName>
        <fullName evidence="1">Uncharacterized protein</fullName>
    </submittedName>
</protein>
<dbReference type="Proteomes" id="UP000184128">
    <property type="component" value="Unassembled WGS sequence"/>
</dbReference>
<proteinExistence type="predicted"/>